<reference evidence="8 9" key="1">
    <citation type="submission" date="2017-10" db="EMBL/GenBank/DDBJ databases">
        <title>Comparative genomics in systemic dimorphic fungi from Ajellomycetaceae.</title>
        <authorList>
            <person name="Munoz J.F."/>
            <person name="Mcewen J.G."/>
            <person name="Clay O.K."/>
            <person name="Cuomo C.A."/>
        </authorList>
    </citation>
    <scope>NUCLEOTIDE SEQUENCE [LARGE SCALE GENOMIC DNA]</scope>
    <source>
        <strain evidence="8 9">UAMH5409</strain>
    </source>
</reference>
<evidence type="ECO:0008006" key="10">
    <source>
        <dbReference type="Google" id="ProtNLM"/>
    </source>
</evidence>
<feature type="transmembrane region" description="Helical" evidence="7">
    <location>
        <begin position="116"/>
        <end position="141"/>
    </location>
</feature>
<feature type="transmembrane region" description="Helical" evidence="7">
    <location>
        <begin position="202"/>
        <end position="224"/>
    </location>
</feature>
<dbReference type="PRINTS" id="PR00783">
    <property type="entry name" value="MINTRINSICP"/>
</dbReference>
<evidence type="ECO:0000313" key="9">
    <source>
        <dbReference type="Proteomes" id="UP000223968"/>
    </source>
</evidence>
<name>A0A2B7X5M9_9EURO</name>
<dbReference type="GO" id="GO:0016020">
    <property type="term" value="C:membrane"/>
    <property type="evidence" value="ECO:0007669"/>
    <property type="project" value="UniProtKB-SubCell"/>
</dbReference>
<dbReference type="OrthoDB" id="3222at2759"/>
<evidence type="ECO:0000313" key="8">
    <source>
        <dbReference type="EMBL" id="PGH04093.1"/>
    </source>
</evidence>
<keyword evidence="2 6" id="KW-0813">Transport</keyword>
<evidence type="ECO:0000256" key="2">
    <source>
        <dbReference type="ARBA" id="ARBA00022448"/>
    </source>
</evidence>
<keyword evidence="4 7" id="KW-1133">Transmembrane helix</keyword>
<dbReference type="InterPro" id="IPR023271">
    <property type="entry name" value="Aquaporin-like"/>
</dbReference>
<feature type="transmembrane region" description="Helical" evidence="7">
    <location>
        <begin position="161"/>
        <end position="182"/>
    </location>
</feature>
<evidence type="ECO:0000256" key="6">
    <source>
        <dbReference type="RuleBase" id="RU000477"/>
    </source>
</evidence>
<dbReference type="PROSITE" id="PS00221">
    <property type="entry name" value="MIP"/>
    <property type="match status" value="1"/>
</dbReference>
<dbReference type="GO" id="GO:0015267">
    <property type="term" value="F:channel activity"/>
    <property type="evidence" value="ECO:0007669"/>
    <property type="project" value="InterPro"/>
</dbReference>
<feature type="transmembrane region" description="Helical" evidence="7">
    <location>
        <begin position="79"/>
        <end position="104"/>
    </location>
</feature>
<accession>A0A2B7X5M9</accession>
<comment type="subcellular location">
    <subcellularLocation>
        <location evidence="1">Membrane</location>
        <topology evidence="1">Multi-pass membrane protein</topology>
    </subcellularLocation>
</comment>
<proteinExistence type="inferred from homology"/>
<evidence type="ECO:0000256" key="5">
    <source>
        <dbReference type="ARBA" id="ARBA00023136"/>
    </source>
</evidence>
<evidence type="ECO:0000256" key="3">
    <source>
        <dbReference type="ARBA" id="ARBA00022692"/>
    </source>
</evidence>
<dbReference type="STRING" id="1447875.A0A2B7X5M9"/>
<evidence type="ECO:0000256" key="7">
    <source>
        <dbReference type="SAM" id="Phobius"/>
    </source>
</evidence>
<dbReference type="InterPro" id="IPR000425">
    <property type="entry name" value="MIP"/>
</dbReference>
<gene>
    <name evidence="8" type="ORF">AJ79_07193</name>
</gene>
<keyword evidence="3 6" id="KW-0812">Transmembrane</keyword>
<keyword evidence="9" id="KW-1185">Reference proteome</keyword>
<dbReference type="InterPro" id="IPR022357">
    <property type="entry name" value="MIP_CS"/>
</dbReference>
<organism evidence="8 9">
    <name type="scientific">Helicocarpus griseus UAMH5409</name>
    <dbReference type="NCBI Taxonomy" id="1447875"/>
    <lineage>
        <taxon>Eukaryota</taxon>
        <taxon>Fungi</taxon>
        <taxon>Dikarya</taxon>
        <taxon>Ascomycota</taxon>
        <taxon>Pezizomycotina</taxon>
        <taxon>Eurotiomycetes</taxon>
        <taxon>Eurotiomycetidae</taxon>
        <taxon>Onygenales</taxon>
        <taxon>Ajellomycetaceae</taxon>
        <taxon>Helicocarpus</taxon>
    </lineage>
</organism>
<dbReference type="PANTHER" id="PTHR47002">
    <property type="entry name" value="AQUAPORIN-LIKE"/>
    <property type="match status" value="1"/>
</dbReference>
<feature type="transmembrane region" description="Helical" evidence="7">
    <location>
        <begin position="231"/>
        <end position="251"/>
    </location>
</feature>
<dbReference type="Pfam" id="PF00230">
    <property type="entry name" value="MIP"/>
    <property type="match status" value="1"/>
</dbReference>
<comment type="similarity">
    <text evidence="6">Belongs to the MIP/aquaporin (TC 1.A.8) family.</text>
</comment>
<dbReference type="PANTHER" id="PTHR47002:SF2">
    <property type="entry name" value="AQUAPORIN AQPAE.A-LIKE"/>
    <property type="match status" value="1"/>
</dbReference>
<keyword evidence="5 7" id="KW-0472">Membrane</keyword>
<evidence type="ECO:0000256" key="1">
    <source>
        <dbReference type="ARBA" id="ARBA00004141"/>
    </source>
</evidence>
<protein>
    <recommendedName>
        <fullName evidence="10">Aquaporin</fullName>
    </recommendedName>
</protein>
<sequence>MASSFVPQEEAPGGRFPSDRYHVASTHFAGRIGANQEFSIRTPADADVLEKTPDAAPLVPWKQMVNVRQFMQMDIWKSAFVEGVGTLLFVYFTCFLAVGLAAMVNHLVTGPVVPSLIGGLLNTITLPIFIFAAGPVSGGHLNPTITIATFFARLSTFPRSILYVGFQILGATLAGLLLRASFDTQSFTVPGCIIDTRKVSQGSAFVIEFVTDFVLIFLSFGVGLDPRQRQVFGPALGPIFVGLVLGITTFGSGYSRDGYSGFCKY</sequence>
<dbReference type="AlphaFoldDB" id="A0A2B7X5M9"/>
<dbReference type="Gene3D" id="1.20.1080.10">
    <property type="entry name" value="Glycerol uptake facilitator protein"/>
    <property type="match status" value="1"/>
</dbReference>
<evidence type="ECO:0000256" key="4">
    <source>
        <dbReference type="ARBA" id="ARBA00022989"/>
    </source>
</evidence>
<dbReference type="EMBL" id="PDNB01000140">
    <property type="protein sequence ID" value="PGH04093.1"/>
    <property type="molecule type" value="Genomic_DNA"/>
</dbReference>
<dbReference type="Proteomes" id="UP000223968">
    <property type="component" value="Unassembled WGS sequence"/>
</dbReference>
<comment type="caution">
    <text evidence="8">The sequence shown here is derived from an EMBL/GenBank/DDBJ whole genome shotgun (WGS) entry which is preliminary data.</text>
</comment>
<dbReference type="SUPFAM" id="SSF81338">
    <property type="entry name" value="Aquaporin-like"/>
    <property type="match status" value="1"/>
</dbReference>